<organism evidence="1">
    <name type="scientific">marine metagenome</name>
    <dbReference type="NCBI Taxonomy" id="408172"/>
    <lineage>
        <taxon>unclassified sequences</taxon>
        <taxon>metagenomes</taxon>
        <taxon>ecological metagenomes</taxon>
    </lineage>
</organism>
<dbReference type="AlphaFoldDB" id="A0A382HR01"/>
<name>A0A382HR01_9ZZZZ</name>
<dbReference type="Gene3D" id="3.40.720.10">
    <property type="entry name" value="Alkaline Phosphatase, subunit A"/>
    <property type="match status" value="1"/>
</dbReference>
<proteinExistence type="predicted"/>
<feature type="non-terminal residue" evidence="1">
    <location>
        <position position="126"/>
    </location>
</feature>
<reference evidence="1" key="1">
    <citation type="submission" date="2018-05" db="EMBL/GenBank/DDBJ databases">
        <authorList>
            <person name="Lanie J.A."/>
            <person name="Ng W.-L."/>
            <person name="Kazmierczak K.M."/>
            <person name="Andrzejewski T.M."/>
            <person name="Davidsen T.M."/>
            <person name="Wayne K.J."/>
            <person name="Tettelin H."/>
            <person name="Glass J.I."/>
            <person name="Rusch D."/>
            <person name="Podicherti R."/>
            <person name="Tsui H.-C.T."/>
            <person name="Winkler M.E."/>
        </authorList>
    </citation>
    <scope>NUCLEOTIDE SEQUENCE</scope>
</reference>
<dbReference type="SUPFAM" id="SSF53649">
    <property type="entry name" value="Alkaline phosphatase-like"/>
    <property type="match status" value="1"/>
</dbReference>
<dbReference type="Pfam" id="PF10143">
    <property type="entry name" value="PhosphMutase"/>
    <property type="match status" value="1"/>
</dbReference>
<dbReference type="PANTHER" id="PTHR31209:SF4">
    <property type="entry name" value="2,3-BISPHOSPHOGLYCERATE-INDEPENDENT PHOSPHOGLYCERATE MUTASE"/>
    <property type="match status" value="1"/>
</dbReference>
<dbReference type="GO" id="GO:0004619">
    <property type="term" value="F:phosphoglycerate mutase activity"/>
    <property type="evidence" value="ECO:0007669"/>
    <property type="project" value="UniProtKB-EC"/>
</dbReference>
<dbReference type="GO" id="GO:0046872">
    <property type="term" value="F:metal ion binding"/>
    <property type="evidence" value="ECO:0007669"/>
    <property type="project" value="InterPro"/>
</dbReference>
<dbReference type="PANTHER" id="PTHR31209">
    <property type="entry name" value="COFACTOR-INDEPENDENT PHOSPHOGLYCERATE MUTASE"/>
    <property type="match status" value="1"/>
</dbReference>
<protein>
    <submittedName>
        <fullName evidence="1">Uncharacterized protein</fullName>
    </submittedName>
</protein>
<dbReference type="InterPro" id="IPR017850">
    <property type="entry name" value="Alkaline_phosphatase_core_sf"/>
</dbReference>
<dbReference type="GO" id="GO:0006096">
    <property type="term" value="P:glycolytic process"/>
    <property type="evidence" value="ECO:0007669"/>
    <property type="project" value="UniProtKB-KW"/>
</dbReference>
<gene>
    <name evidence="1" type="ORF">METZ01_LOCUS242386</name>
</gene>
<accession>A0A382HR01</accession>
<sequence>MADLRYLVLVPDGAADYALDELDGCTPLQAAKTPNMDRLALQGQGGMVQMIPPSRHPGSDVGNLEIFGYDSTVHYTGRAPLEAASMGLEMGPDDIAFRCNLVYNEGDTLVDYSAGHIETEEGRALV</sequence>
<evidence type="ECO:0000313" key="1">
    <source>
        <dbReference type="EMBL" id="SVB89532.1"/>
    </source>
</evidence>
<dbReference type="InterPro" id="IPR004456">
    <property type="entry name" value="Pglycerate_mutase_ApgM"/>
</dbReference>
<dbReference type="EMBL" id="UINC01062681">
    <property type="protein sequence ID" value="SVB89532.1"/>
    <property type="molecule type" value="Genomic_DNA"/>
</dbReference>